<dbReference type="InterPro" id="IPR045851">
    <property type="entry name" value="AMP-bd_C_sf"/>
</dbReference>
<evidence type="ECO:0000259" key="2">
    <source>
        <dbReference type="Pfam" id="PF00501"/>
    </source>
</evidence>
<dbReference type="EMBL" id="JBIALX010000002">
    <property type="protein sequence ID" value="MFF0452871.1"/>
    <property type="molecule type" value="Genomic_DNA"/>
</dbReference>
<dbReference type="SUPFAM" id="SSF56801">
    <property type="entry name" value="Acetyl-CoA synthetase-like"/>
    <property type="match status" value="1"/>
</dbReference>
<feature type="domain" description="AMP-dependent synthetase/ligase" evidence="2">
    <location>
        <begin position="120"/>
        <end position="315"/>
    </location>
</feature>
<reference evidence="4 5" key="1">
    <citation type="submission" date="2024-10" db="EMBL/GenBank/DDBJ databases">
        <title>The Natural Products Discovery Center: Release of the First 8490 Sequenced Strains for Exploring Actinobacteria Biosynthetic Diversity.</title>
        <authorList>
            <person name="Kalkreuter E."/>
            <person name="Kautsar S.A."/>
            <person name="Yang D."/>
            <person name="Bader C.D."/>
            <person name="Teijaro C.N."/>
            <person name="Fluegel L."/>
            <person name="Davis C.M."/>
            <person name="Simpson J.R."/>
            <person name="Lauterbach L."/>
            <person name="Steele A.D."/>
            <person name="Gui C."/>
            <person name="Meng S."/>
            <person name="Li G."/>
            <person name="Viehrig K."/>
            <person name="Ye F."/>
            <person name="Su P."/>
            <person name="Kiefer A.F."/>
            <person name="Nichols A."/>
            <person name="Cepeda A.J."/>
            <person name="Yan W."/>
            <person name="Fan B."/>
            <person name="Jiang Y."/>
            <person name="Adhikari A."/>
            <person name="Zheng C.-J."/>
            <person name="Schuster L."/>
            <person name="Cowan T.M."/>
            <person name="Smanski M.J."/>
            <person name="Chevrette M.G."/>
            <person name="De Carvalho L.P.S."/>
            <person name="Shen B."/>
        </authorList>
    </citation>
    <scope>NUCLEOTIDE SEQUENCE [LARGE SCALE GENOMIC DNA]</scope>
    <source>
        <strain evidence="4 5">NPDC004550</strain>
    </source>
</reference>
<comment type="similarity">
    <text evidence="1">Belongs to the ATP-dependent AMP-binding enzyme family.</text>
</comment>
<accession>A0ABW6NEI7</accession>
<name>A0ABW6NEI7_9NOCA</name>
<evidence type="ECO:0000256" key="1">
    <source>
        <dbReference type="ARBA" id="ARBA00006432"/>
    </source>
</evidence>
<dbReference type="PROSITE" id="PS00455">
    <property type="entry name" value="AMP_BINDING"/>
    <property type="match status" value="1"/>
</dbReference>
<dbReference type="RefSeq" id="WP_387249594.1">
    <property type="nucleotide sequence ID" value="NZ_JBIALX010000002.1"/>
</dbReference>
<sequence>MAEIHDDSQRPSTIFPALDDGRVNISCNGRSLGGDRLAASAGAVAAEVRGARRVAIDIVDPIAAVVGIAGIIGAGATAIPLASTLTPAERKHILRDSQPDLVLTEVDLRSGDALPGALVDETAALILYTSGSTGAPKGVVLSRKAIAFDLDALAAAWRWDASDTLAHGLPLTHVHGLVFGAFGPLRLGSSLVYTPGTLRPVPGASMYFGVPALWALLGDSELRELRSARLLASGAAPLRAPVYERIAAVSGHRIIDRYALTETLVNTAPGFDEHREPGLLGRPLPGVEVELRDVELDGGIGEVAVRGPNLFDGYLGRPSALDEDGWFETGDLAIWEEGSLRLAGRRATDLIKTAGYRVGAGEVEDALLTHPAVAEAAVLGIDDEHVGQRVTAWVVTTDRVARHDLARHVAELLSPYKRPTDIHIVDELPRNRLGKIQKSRLLEGLRR</sequence>
<dbReference type="Gene3D" id="3.40.50.12780">
    <property type="entry name" value="N-terminal domain of ligase-like"/>
    <property type="match status" value="1"/>
</dbReference>
<dbReference type="PANTHER" id="PTHR43201">
    <property type="entry name" value="ACYL-COA SYNTHETASE"/>
    <property type="match status" value="1"/>
</dbReference>
<dbReference type="Pfam" id="PF00501">
    <property type="entry name" value="AMP-binding"/>
    <property type="match status" value="1"/>
</dbReference>
<keyword evidence="5" id="KW-1185">Reference proteome</keyword>
<dbReference type="InterPro" id="IPR042099">
    <property type="entry name" value="ANL_N_sf"/>
</dbReference>
<dbReference type="InterPro" id="IPR025110">
    <property type="entry name" value="AMP-bd_C"/>
</dbReference>
<dbReference type="Proteomes" id="UP001601521">
    <property type="component" value="Unassembled WGS sequence"/>
</dbReference>
<dbReference type="Gene3D" id="3.30.300.30">
    <property type="match status" value="1"/>
</dbReference>
<proteinExistence type="inferred from homology"/>
<dbReference type="InterPro" id="IPR020845">
    <property type="entry name" value="AMP-binding_CS"/>
</dbReference>
<organism evidence="4 5">
    <name type="scientific">Nocardia africana</name>
    <dbReference type="NCBI Taxonomy" id="134964"/>
    <lineage>
        <taxon>Bacteria</taxon>
        <taxon>Bacillati</taxon>
        <taxon>Actinomycetota</taxon>
        <taxon>Actinomycetes</taxon>
        <taxon>Mycobacteriales</taxon>
        <taxon>Nocardiaceae</taxon>
        <taxon>Nocardia</taxon>
    </lineage>
</organism>
<dbReference type="Pfam" id="PF13193">
    <property type="entry name" value="AMP-binding_C"/>
    <property type="match status" value="1"/>
</dbReference>
<evidence type="ECO:0000313" key="5">
    <source>
        <dbReference type="Proteomes" id="UP001601521"/>
    </source>
</evidence>
<feature type="domain" description="AMP-binding enzyme C-terminal" evidence="3">
    <location>
        <begin position="362"/>
        <end position="435"/>
    </location>
</feature>
<comment type="caution">
    <text evidence="4">The sequence shown here is derived from an EMBL/GenBank/DDBJ whole genome shotgun (WGS) entry which is preliminary data.</text>
</comment>
<dbReference type="InterPro" id="IPR000873">
    <property type="entry name" value="AMP-dep_synth/lig_dom"/>
</dbReference>
<evidence type="ECO:0000313" key="4">
    <source>
        <dbReference type="EMBL" id="MFF0452871.1"/>
    </source>
</evidence>
<protein>
    <submittedName>
        <fullName evidence="4">AMP-binding protein</fullName>
    </submittedName>
</protein>
<evidence type="ECO:0000259" key="3">
    <source>
        <dbReference type="Pfam" id="PF13193"/>
    </source>
</evidence>
<dbReference type="PANTHER" id="PTHR43201:SF8">
    <property type="entry name" value="ACYL-COA SYNTHETASE FAMILY MEMBER 3"/>
    <property type="match status" value="1"/>
</dbReference>
<gene>
    <name evidence="4" type="ORF">ACFYTH_05825</name>
</gene>